<evidence type="ECO:0000259" key="5">
    <source>
        <dbReference type="PROSITE" id="PS50109"/>
    </source>
</evidence>
<protein>
    <recommendedName>
        <fullName evidence="2">histidine kinase</fullName>
        <ecNumber evidence="2">2.7.13.3</ecNumber>
    </recommendedName>
</protein>
<dbReference type="PANTHER" id="PTHR43065:SF29">
    <property type="entry name" value="SENSOR PROTEIN KINASE FLES"/>
    <property type="match status" value="1"/>
</dbReference>
<evidence type="ECO:0000256" key="4">
    <source>
        <dbReference type="SAM" id="Coils"/>
    </source>
</evidence>
<dbReference type="EMBL" id="JACHHY010000021">
    <property type="protein sequence ID" value="MBB5019869.1"/>
    <property type="molecule type" value="Genomic_DNA"/>
</dbReference>
<comment type="caution">
    <text evidence="6">The sequence shown here is derived from an EMBL/GenBank/DDBJ whole genome shotgun (WGS) entry which is preliminary data.</text>
</comment>
<dbReference type="InterPro" id="IPR036097">
    <property type="entry name" value="HisK_dim/P_sf"/>
</dbReference>
<name>A0A840MS10_9PROT</name>
<dbReference type="SMART" id="SM00091">
    <property type="entry name" value="PAS"/>
    <property type="match status" value="1"/>
</dbReference>
<dbReference type="SUPFAM" id="SSF47384">
    <property type="entry name" value="Homodimeric domain of signal transducing histidine kinase"/>
    <property type="match status" value="1"/>
</dbReference>
<dbReference type="InterPro" id="IPR035965">
    <property type="entry name" value="PAS-like_dom_sf"/>
</dbReference>
<feature type="coiled-coil region" evidence="4">
    <location>
        <begin position="26"/>
        <end position="60"/>
    </location>
</feature>
<keyword evidence="4" id="KW-0175">Coiled coil</keyword>
<dbReference type="Pfam" id="PF00512">
    <property type="entry name" value="HisKA"/>
    <property type="match status" value="1"/>
</dbReference>
<keyword evidence="3" id="KW-0597">Phosphoprotein</keyword>
<dbReference type="SMART" id="SM00387">
    <property type="entry name" value="HATPase_c"/>
    <property type="match status" value="1"/>
</dbReference>
<evidence type="ECO:0000256" key="1">
    <source>
        <dbReference type="ARBA" id="ARBA00000085"/>
    </source>
</evidence>
<dbReference type="InterPro" id="IPR003661">
    <property type="entry name" value="HisK_dim/P_dom"/>
</dbReference>
<keyword evidence="7" id="KW-1185">Reference proteome</keyword>
<keyword evidence="6" id="KW-0808">Transferase</keyword>
<evidence type="ECO:0000256" key="3">
    <source>
        <dbReference type="ARBA" id="ARBA00022553"/>
    </source>
</evidence>
<dbReference type="GO" id="GO:0000155">
    <property type="term" value="F:phosphorelay sensor kinase activity"/>
    <property type="evidence" value="ECO:0007669"/>
    <property type="project" value="InterPro"/>
</dbReference>
<dbReference type="AlphaFoldDB" id="A0A840MS10"/>
<evidence type="ECO:0000313" key="7">
    <source>
        <dbReference type="Proteomes" id="UP000575898"/>
    </source>
</evidence>
<dbReference type="Gene3D" id="1.10.287.130">
    <property type="match status" value="1"/>
</dbReference>
<evidence type="ECO:0000313" key="6">
    <source>
        <dbReference type="EMBL" id="MBB5019869.1"/>
    </source>
</evidence>
<accession>A0A840MS10</accession>
<dbReference type="InterPro" id="IPR004358">
    <property type="entry name" value="Sig_transdc_His_kin-like_C"/>
</dbReference>
<feature type="domain" description="Histidine kinase" evidence="5">
    <location>
        <begin position="180"/>
        <end position="387"/>
    </location>
</feature>
<dbReference type="InterPro" id="IPR003594">
    <property type="entry name" value="HATPase_dom"/>
</dbReference>
<reference evidence="6 7" key="1">
    <citation type="submission" date="2020-08" db="EMBL/GenBank/DDBJ databases">
        <title>Genomic Encyclopedia of Type Strains, Phase IV (KMG-IV): sequencing the most valuable type-strain genomes for metagenomic binning, comparative biology and taxonomic classification.</title>
        <authorList>
            <person name="Goeker M."/>
        </authorList>
    </citation>
    <scope>NUCLEOTIDE SEQUENCE [LARGE SCALE GENOMIC DNA]</scope>
    <source>
        <strain evidence="6 7">DSM 27165</strain>
    </source>
</reference>
<organism evidence="6 7">
    <name type="scientific">Chitinivorax tropicus</name>
    <dbReference type="NCBI Taxonomy" id="714531"/>
    <lineage>
        <taxon>Bacteria</taxon>
        <taxon>Pseudomonadati</taxon>
        <taxon>Pseudomonadota</taxon>
        <taxon>Betaproteobacteria</taxon>
        <taxon>Chitinivorax</taxon>
    </lineage>
</organism>
<sequence>MPITTQPMDQGRSELEQAFAMFTEASRQLTDSYAELQAQAQQLTEELAVANGELKRQYAEKAGLSERLVALLQALPAGVVELDVSRQVVALNAAAVRILGEQVIGQDWSVVLSERFESFESPGEWRLAGRPDCVLTLVENSLAASGGFIVLLHDVSEPYHMRQQLAKQQRLVEMGQMSAALAHQLRTPLSTAMLYSANLTREGLADADRQRFAGKALERMRVLEHLIQDMLRFVKGAAVAGLAPIAVNEVLDEVEQVIAPQAAMAGVVCEIGHLAADVMVSCDKQALSGALLNMLDNAIRACSPGQQVMLRPSLDHHVRICIEDNGCGMPETVRQRLFEPFFTTRGDGTGLGLAIVKQVIDAHDGHITVESRPGLGTSFVIELPLVDSVAIVNRNQARPIDQSN</sequence>
<dbReference type="InterPro" id="IPR036890">
    <property type="entry name" value="HATPase_C_sf"/>
</dbReference>
<dbReference type="SUPFAM" id="SSF55874">
    <property type="entry name" value="ATPase domain of HSP90 chaperone/DNA topoisomerase II/histidine kinase"/>
    <property type="match status" value="1"/>
</dbReference>
<gene>
    <name evidence="6" type="ORF">HNQ59_003177</name>
</gene>
<keyword evidence="6" id="KW-0418">Kinase</keyword>
<dbReference type="CDD" id="cd00075">
    <property type="entry name" value="HATPase"/>
    <property type="match status" value="1"/>
</dbReference>
<proteinExistence type="predicted"/>
<dbReference type="CDD" id="cd00082">
    <property type="entry name" value="HisKA"/>
    <property type="match status" value="1"/>
</dbReference>
<dbReference type="Gene3D" id="3.30.565.10">
    <property type="entry name" value="Histidine kinase-like ATPase, C-terminal domain"/>
    <property type="match status" value="1"/>
</dbReference>
<dbReference type="Proteomes" id="UP000575898">
    <property type="component" value="Unassembled WGS sequence"/>
</dbReference>
<dbReference type="SMART" id="SM00388">
    <property type="entry name" value="HisKA"/>
    <property type="match status" value="1"/>
</dbReference>
<comment type="catalytic activity">
    <reaction evidence="1">
        <text>ATP + protein L-histidine = ADP + protein N-phospho-L-histidine.</text>
        <dbReference type="EC" id="2.7.13.3"/>
    </reaction>
</comment>
<dbReference type="Pfam" id="PF02518">
    <property type="entry name" value="HATPase_c"/>
    <property type="match status" value="1"/>
</dbReference>
<evidence type="ECO:0000256" key="2">
    <source>
        <dbReference type="ARBA" id="ARBA00012438"/>
    </source>
</evidence>
<dbReference type="InterPro" id="IPR005467">
    <property type="entry name" value="His_kinase_dom"/>
</dbReference>
<dbReference type="RefSeq" id="WP_184041292.1">
    <property type="nucleotide sequence ID" value="NZ_JACHHY010000021.1"/>
</dbReference>
<dbReference type="PROSITE" id="PS50109">
    <property type="entry name" value="HIS_KIN"/>
    <property type="match status" value="1"/>
</dbReference>
<dbReference type="EC" id="2.7.13.3" evidence="2"/>
<dbReference type="InterPro" id="IPR000014">
    <property type="entry name" value="PAS"/>
</dbReference>
<dbReference type="SUPFAM" id="SSF55785">
    <property type="entry name" value="PYP-like sensor domain (PAS domain)"/>
    <property type="match status" value="1"/>
</dbReference>
<dbReference type="PRINTS" id="PR00344">
    <property type="entry name" value="BCTRLSENSOR"/>
</dbReference>
<dbReference type="PANTHER" id="PTHR43065">
    <property type="entry name" value="SENSOR HISTIDINE KINASE"/>
    <property type="match status" value="1"/>
</dbReference>